<feature type="region of interest" description="Disordered" evidence="1">
    <location>
        <begin position="1"/>
        <end position="20"/>
    </location>
</feature>
<organism evidence="3 4">
    <name type="scientific">Lepraria neglecta</name>
    <dbReference type="NCBI Taxonomy" id="209136"/>
    <lineage>
        <taxon>Eukaryota</taxon>
        <taxon>Fungi</taxon>
        <taxon>Dikarya</taxon>
        <taxon>Ascomycota</taxon>
        <taxon>Pezizomycotina</taxon>
        <taxon>Lecanoromycetes</taxon>
        <taxon>OSLEUM clade</taxon>
        <taxon>Lecanoromycetidae</taxon>
        <taxon>Lecanorales</taxon>
        <taxon>Lecanorineae</taxon>
        <taxon>Stereocaulaceae</taxon>
        <taxon>Lepraria</taxon>
    </lineage>
</organism>
<dbReference type="InterPro" id="IPR000192">
    <property type="entry name" value="Aminotrans_V_dom"/>
</dbReference>
<dbReference type="Gene3D" id="3.40.640.10">
    <property type="entry name" value="Type I PLP-dependent aspartate aminotransferase-like (Major domain)"/>
    <property type="match status" value="1"/>
</dbReference>
<feature type="compositionally biased region" description="Polar residues" evidence="1">
    <location>
        <begin position="9"/>
        <end position="19"/>
    </location>
</feature>
<feature type="domain" description="Aminotransferase class V" evidence="2">
    <location>
        <begin position="4"/>
        <end position="419"/>
    </location>
</feature>
<name>A0AAD9ZA23_9LECA</name>
<dbReference type="SUPFAM" id="SSF53383">
    <property type="entry name" value="PLP-dependent transferases"/>
    <property type="match status" value="1"/>
</dbReference>
<evidence type="ECO:0000259" key="2">
    <source>
        <dbReference type="Pfam" id="PF00266"/>
    </source>
</evidence>
<keyword evidence="4" id="KW-1185">Reference proteome</keyword>
<evidence type="ECO:0000313" key="4">
    <source>
        <dbReference type="Proteomes" id="UP001276659"/>
    </source>
</evidence>
<sequence length="504" mass="56291">MKSHLFGNPHSNSPSSMLSTDRVESTRIQALHFFKADPELFDLIFVANATAAIKLVMDCMSDYSRSKESNGFWYGYHGDSHTSLVGVREVAGMESRCFASDEEVEEWLGHPERSPRAYGENLPNVEEKLRLFAYPAQSNMNGRRLPLDWPGRLRNTTSESREVYSLLDAAAFVPTGQLDFSDWKNAPDFTALSFYKIFGFPDLGALIVRKASGHVLKERRYFGGGTVEMVINGNANDAWHARKAASLHQMLEDGTSAFHSIAALQLALKTHRRLFGSMGNVSKHTCHLIRILHEEMSILYHQNGLQVCKVYKGTASEYGESRTQGPTIAFNVRDSNGNWIGKSDFERLAIIKNIQIRTGGLCNPGGIASSLQYSPTEMRENFDDGVRCGNELDEMHGKPTGVVRVSLGAMSSMKDIKRFMEFMQLFVEQTPSRAPDSKAVVQVKEVNVPTRCPVAACINIFGSREELLLKLWTDHGYREDVGNGIICGFQDKKQEKMTAVVALR</sequence>
<dbReference type="Proteomes" id="UP001276659">
    <property type="component" value="Unassembled WGS sequence"/>
</dbReference>
<dbReference type="InterPro" id="IPR015424">
    <property type="entry name" value="PyrdxlP-dep_Trfase"/>
</dbReference>
<proteinExistence type="predicted"/>
<reference evidence="3" key="1">
    <citation type="submission" date="2022-11" db="EMBL/GenBank/DDBJ databases">
        <title>Chromosomal genome sequence assembly and mating type (MAT) locus characterization of the leprose asexual lichenized fungus Lepraria neglecta (Nyl.) Erichsen.</title>
        <authorList>
            <person name="Allen J.L."/>
            <person name="Pfeffer B."/>
        </authorList>
    </citation>
    <scope>NUCLEOTIDE SEQUENCE</scope>
    <source>
        <strain evidence="3">Allen 5258</strain>
    </source>
</reference>
<dbReference type="InterPro" id="IPR015421">
    <property type="entry name" value="PyrdxlP-dep_Trfase_major"/>
</dbReference>
<dbReference type="PANTHER" id="PTHR14237">
    <property type="entry name" value="MOLYBDOPTERIN COFACTOR SULFURASE MOSC"/>
    <property type="match status" value="1"/>
</dbReference>
<evidence type="ECO:0000256" key="1">
    <source>
        <dbReference type="SAM" id="MobiDB-lite"/>
    </source>
</evidence>
<dbReference type="EMBL" id="JASNWA010000006">
    <property type="protein sequence ID" value="KAK3174439.1"/>
    <property type="molecule type" value="Genomic_DNA"/>
</dbReference>
<dbReference type="InterPro" id="IPR015422">
    <property type="entry name" value="PyrdxlP-dep_Trfase_small"/>
</dbReference>
<dbReference type="Pfam" id="PF00266">
    <property type="entry name" value="Aminotran_5"/>
    <property type="match status" value="1"/>
</dbReference>
<gene>
    <name evidence="3" type="ORF">OEA41_001685</name>
</gene>
<evidence type="ECO:0000313" key="3">
    <source>
        <dbReference type="EMBL" id="KAK3174439.1"/>
    </source>
</evidence>
<protein>
    <recommendedName>
        <fullName evidence="2">Aminotransferase class V domain-containing protein</fullName>
    </recommendedName>
</protein>
<dbReference type="Gene3D" id="3.90.1150.10">
    <property type="entry name" value="Aspartate Aminotransferase, domain 1"/>
    <property type="match status" value="1"/>
</dbReference>
<dbReference type="PANTHER" id="PTHR14237:SF80">
    <property type="entry name" value="MOLYBDENUM COFACTOR SULFURASE"/>
    <property type="match status" value="1"/>
</dbReference>
<accession>A0AAD9ZA23</accession>
<dbReference type="GO" id="GO:0043545">
    <property type="term" value="P:molybdopterin cofactor metabolic process"/>
    <property type="evidence" value="ECO:0007669"/>
    <property type="project" value="TreeGrafter"/>
</dbReference>
<dbReference type="GO" id="GO:0008265">
    <property type="term" value="F:molybdenum cofactor sulfurtransferase activity"/>
    <property type="evidence" value="ECO:0007669"/>
    <property type="project" value="TreeGrafter"/>
</dbReference>
<comment type="caution">
    <text evidence="3">The sequence shown here is derived from an EMBL/GenBank/DDBJ whole genome shotgun (WGS) entry which is preliminary data.</text>
</comment>
<dbReference type="AlphaFoldDB" id="A0AAD9ZA23"/>